<dbReference type="InterPro" id="IPR050400">
    <property type="entry name" value="Bact_Cytoskel_RodZ"/>
</dbReference>
<dbReference type="AlphaFoldDB" id="A0A117L2U9"/>
<feature type="transmembrane region" description="Helical" evidence="1">
    <location>
        <begin position="104"/>
        <end position="122"/>
    </location>
</feature>
<dbReference type="Proteomes" id="UP000058636">
    <property type="component" value="Unassembled WGS sequence"/>
</dbReference>
<dbReference type="PATRIC" id="fig|93930.3.peg.1373"/>
<evidence type="ECO:0000256" key="1">
    <source>
        <dbReference type="SAM" id="Phobius"/>
    </source>
</evidence>
<reference evidence="2 3" key="1">
    <citation type="journal article" date="2015" name="MBio">
        <title>Genome-Resolved Metagenomic Analysis Reveals Roles for Candidate Phyla and Other Microbial Community Members in Biogeochemical Transformations in Oil Reservoirs.</title>
        <authorList>
            <person name="Hu P."/>
            <person name="Tom L."/>
            <person name="Singh A."/>
            <person name="Thomas B.C."/>
            <person name="Baker B.J."/>
            <person name="Piceno Y.M."/>
            <person name="Andersen G.L."/>
            <person name="Banfield J.F."/>
        </authorList>
    </citation>
    <scope>NUCLEOTIDE SEQUENCE [LARGE SCALE GENOMIC DNA]</scope>
    <source>
        <strain evidence="2">46_26</strain>
    </source>
</reference>
<evidence type="ECO:0000313" key="2">
    <source>
        <dbReference type="EMBL" id="KUK23365.1"/>
    </source>
</evidence>
<keyword evidence="1" id="KW-1133">Transmembrane helix</keyword>
<protein>
    <submittedName>
        <fullName evidence="2">Uncharacterized protein</fullName>
    </submittedName>
</protein>
<accession>A0A117L2U9</accession>
<organism evidence="2 3">
    <name type="scientific">Thermotoga petrophila</name>
    <dbReference type="NCBI Taxonomy" id="93929"/>
    <lineage>
        <taxon>Bacteria</taxon>
        <taxon>Thermotogati</taxon>
        <taxon>Thermotogota</taxon>
        <taxon>Thermotogae</taxon>
        <taxon>Thermotogales</taxon>
        <taxon>Thermotogaceae</taxon>
        <taxon>Thermotoga</taxon>
    </lineage>
</organism>
<dbReference type="PANTHER" id="PTHR34475">
    <property type="match status" value="1"/>
</dbReference>
<keyword evidence="1" id="KW-0812">Transmembrane</keyword>
<dbReference type="InterPro" id="IPR010982">
    <property type="entry name" value="Lambda_DNA-bd_dom_sf"/>
</dbReference>
<sequence>MSEKWKELGETLRKKREERGITLLDVSLFTNINPSKLKRIEEGDLKGLDAEVYIKSYIKRYSEFLELSPDEMLKLYEEGKEETTEEIEEKKPRKKKGKEKTRDLVMFFFLIAGLVLLLFSVMENVKLRQTPPAYLVAPEGTIVNGKSVSGEIPLQEGKYTVESGSDVVLKTASEEWKVKIRKFEVGVSWEK</sequence>
<dbReference type="EMBL" id="LGFG01000029">
    <property type="protein sequence ID" value="KUK23365.1"/>
    <property type="molecule type" value="Genomic_DNA"/>
</dbReference>
<keyword evidence="1" id="KW-0472">Membrane</keyword>
<proteinExistence type="predicted"/>
<dbReference type="SUPFAM" id="SSF47413">
    <property type="entry name" value="lambda repressor-like DNA-binding domains"/>
    <property type="match status" value="1"/>
</dbReference>
<name>A0A117L2U9_9THEM</name>
<dbReference type="Pfam" id="PF13413">
    <property type="entry name" value="HTH_25"/>
    <property type="match status" value="1"/>
</dbReference>
<dbReference type="CDD" id="cd00093">
    <property type="entry name" value="HTH_XRE"/>
    <property type="match status" value="1"/>
</dbReference>
<dbReference type="PANTHER" id="PTHR34475:SF1">
    <property type="entry name" value="CYTOSKELETON PROTEIN RODZ"/>
    <property type="match status" value="1"/>
</dbReference>
<comment type="caution">
    <text evidence="2">The sequence shown here is derived from an EMBL/GenBank/DDBJ whole genome shotgun (WGS) entry which is preliminary data.</text>
</comment>
<dbReference type="InterPro" id="IPR001387">
    <property type="entry name" value="Cro/C1-type_HTH"/>
</dbReference>
<evidence type="ECO:0000313" key="3">
    <source>
        <dbReference type="Proteomes" id="UP000058636"/>
    </source>
</evidence>
<dbReference type="GO" id="GO:0003677">
    <property type="term" value="F:DNA binding"/>
    <property type="evidence" value="ECO:0007669"/>
    <property type="project" value="InterPro"/>
</dbReference>
<dbReference type="Gene3D" id="1.10.260.40">
    <property type="entry name" value="lambda repressor-like DNA-binding domains"/>
    <property type="match status" value="1"/>
</dbReference>
<gene>
    <name evidence="2" type="ORF">XD57_0528</name>
</gene>